<sequence>MTIVMTYLASDNARNRRRAKRAAERNTSVTGCSDRVLRAVTAPGVRSKPEPGAGSICMGDVAIFQAGHRGKPVNPYHIIK</sequence>
<evidence type="ECO:0000313" key="1">
    <source>
        <dbReference type="EMBL" id="AXH43464.1"/>
    </source>
</evidence>
<evidence type="ECO:0000313" key="2">
    <source>
        <dbReference type="Proteomes" id="UP000305361"/>
    </source>
</evidence>
<accession>A0A4Y1NR46</accession>
<proteinExistence type="predicted"/>
<reference evidence="1 2" key="1">
    <citation type="journal article" date="2019" name="J. Basic Microbiol.">
        <title>Complete genome sequence analysis of temperate Erwinia bacteriophages 49 and 59.</title>
        <authorList>
            <person name="Zlatohurska M."/>
            <person name="Gorb T."/>
            <person name="Romaniuk L."/>
            <person name="Korol N."/>
            <person name="Faidiuk Y."/>
            <person name="Kropinski A.M."/>
            <person name="Kushkina A."/>
            <person name="Tovkach F."/>
        </authorList>
    </citation>
    <scope>NUCLEOTIDE SEQUENCE [LARGE SCALE GENOMIC DNA]</scope>
</reference>
<dbReference type="EMBL" id="MH443100">
    <property type="protein sequence ID" value="AXH43464.1"/>
    <property type="molecule type" value="Genomic_DNA"/>
</dbReference>
<keyword evidence="2" id="KW-1185">Reference proteome</keyword>
<dbReference type="Proteomes" id="UP000305361">
    <property type="component" value="Segment"/>
</dbReference>
<gene>
    <name evidence="1" type="ORF">MZUP3_500</name>
</gene>
<protein>
    <submittedName>
        <fullName evidence="1">Transcription antitermination protein N</fullName>
    </submittedName>
</protein>
<name>A0A4Y1NR46_9CAUD</name>
<organism evidence="1 2">
    <name type="scientific">Erwinia phage vB_EhrS_49</name>
    <dbReference type="NCBI Taxonomy" id="2283026"/>
    <lineage>
        <taxon>Viruses</taxon>
        <taxon>Duplodnaviria</taxon>
        <taxon>Heunggongvirae</taxon>
        <taxon>Uroviricota</taxon>
        <taxon>Caudoviricetes</taxon>
        <taxon>Feofaniavirus</taxon>
        <taxon>Feofaniavirus Eho49</taxon>
    </lineage>
</organism>